<feature type="region of interest" description="Disordered" evidence="1">
    <location>
        <begin position="33"/>
        <end position="61"/>
    </location>
</feature>
<evidence type="ECO:0000313" key="2">
    <source>
        <dbReference type="EMBL" id="OVA09964.1"/>
    </source>
</evidence>
<dbReference type="AlphaFoldDB" id="A0A200QHN1"/>
<dbReference type="InterPro" id="IPR035979">
    <property type="entry name" value="RBD_domain_sf"/>
</dbReference>
<protein>
    <submittedName>
        <fullName evidence="2">Uncharacterized protein</fullName>
    </submittedName>
</protein>
<dbReference type="OrthoDB" id="2013327at2759"/>
<accession>A0A200QHN1</accession>
<dbReference type="OMA" id="RADRSQW"/>
<evidence type="ECO:0000313" key="3">
    <source>
        <dbReference type="Proteomes" id="UP000195402"/>
    </source>
</evidence>
<dbReference type="GO" id="GO:0003676">
    <property type="term" value="F:nucleic acid binding"/>
    <property type="evidence" value="ECO:0007669"/>
    <property type="project" value="InterPro"/>
</dbReference>
<name>A0A200QHN1_MACCD</name>
<dbReference type="FunCoup" id="A0A200QHN1">
    <property type="interactions" value="1718"/>
</dbReference>
<proteinExistence type="predicted"/>
<dbReference type="STRING" id="56857.A0A200QHN1"/>
<dbReference type="Proteomes" id="UP000195402">
    <property type="component" value="Unassembled WGS sequence"/>
</dbReference>
<dbReference type="PANTHER" id="PTHR48167:SF2">
    <property type="entry name" value="EXPRESSED PROTEIN"/>
    <property type="match status" value="1"/>
</dbReference>
<dbReference type="PANTHER" id="PTHR48167">
    <property type="entry name" value="EXPRESSED PROTEIN"/>
    <property type="match status" value="1"/>
</dbReference>
<comment type="caution">
    <text evidence="2">The sequence shown here is derived from an EMBL/GenBank/DDBJ whole genome shotgun (WGS) entry which is preliminary data.</text>
</comment>
<dbReference type="InterPro" id="IPR012677">
    <property type="entry name" value="Nucleotide-bd_a/b_plait_sf"/>
</dbReference>
<evidence type="ECO:0000256" key="1">
    <source>
        <dbReference type="SAM" id="MobiDB-lite"/>
    </source>
</evidence>
<dbReference type="Gene3D" id="3.30.70.330">
    <property type="match status" value="1"/>
</dbReference>
<feature type="compositionally biased region" description="Low complexity" evidence="1">
    <location>
        <begin position="41"/>
        <end position="54"/>
    </location>
</feature>
<dbReference type="EMBL" id="MVGT01002043">
    <property type="protein sequence ID" value="OVA09964.1"/>
    <property type="molecule type" value="Genomic_DNA"/>
</dbReference>
<sequence length="230" mass="26382">MNLLRNVIKSNALLGIKPNQARLHFLLRESPRHFSTETEDQPQQQQQNQESESPVDPFLRPPNQGLIYGKLSGTGRFTMKTDIINMLEGCNLTPQDIKVEYNRYFAPLGMLVQFPSRSAFDNAVRVLGRKGRLFRLDKVDRSQWEIESYDGKAVLMQGIPRNALPEDVERFLSGCDFNTSNMQLLMRQAFPDPIRLAVVQFPSQVDAMNAVLVKNRNFCLNNQILMRVLQ</sequence>
<dbReference type="SUPFAM" id="SSF54928">
    <property type="entry name" value="RNA-binding domain, RBD"/>
    <property type="match status" value="1"/>
</dbReference>
<reference evidence="2 3" key="1">
    <citation type="journal article" date="2017" name="Mol. Plant">
        <title>The Genome of Medicinal Plant Macleaya cordata Provides New Insights into Benzylisoquinoline Alkaloids Metabolism.</title>
        <authorList>
            <person name="Liu X."/>
            <person name="Liu Y."/>
            <person name="Huang P."/>
            <person name="Ma Y."/>
            <person name="Qing Z."/>
            <person name="Tang Q."/>
            <person name="Cao H."/>
            <person name="Cheng P."/>
            <person name="Zheng Y."/>
            <person name="Yuan Z."/>
            <person name="Zhou Y."/>
            <person name="Liu J."/>
            <person name="Tang Z."/>
            <person name="Zhuo Y."/>
            <person name="Zhang Y."/>
            <person name="Yu L."/>
            <person name="Huang J."/>
            <person name="Yang P."/>
            <person name="Peng Q."/>
            <person name="Zhang J."/>
            <person name="Jiang W."/>
            <person name="Zhang Z."/>
            <person name="Lin K."/>
            <person name="Ro D.K."/>
            <person name="Chen X."/>
            <person name="Xiong X."/>
            <person name="Shang Y."/>
            <person name="Huang S."/>
            <person name="Zeng J."/>
        </authorList>
    </citation>
    <scope>NUCLEOTIDE SEQUENCE [LARGE SCALE GENOMIC DNA]</scope>
    <source>
        <strain evidence="3">cv. BLH2017</strain>
        <tissue evidence="2">Root</tissue>
    </source>
</reference>
<dbReference type="InParanoid" id="A0A200QHN1"/>
<organism evidence="2 3">
    <name type="scientific">Macleaya cordata</name>
    <name type="common">Five-seeded plume-poppy</name>
    <name type="synonym">Bocconia cordata</name>
    <dbReference type="NCBI Taxonomy" id="56857"/>
    <lineage>
        <taxon>Eukaryota</taxon>
        <taxon>Viridiplantae</taxon>
        <taxon>Streptophyta</taxon>
        <taxon>Embryophyta</taxon>
        <taxon>Tracheophyta</taxon>
        <taxon>Spermatophyta</taxon>
        <taxon>Magnoliopsida</taxon>
        <taxon>Ranunculales</taxon>
        <taxon>Papaveraceae</taxon>
        <taxon>Papaveroideae</taxon>
        <taxon>Macleaya</taxon>
    </lineage>
</organism>
<gene>
    <name evidence="2" type="ORF">BVC80_1751g130</name>
</gene>
<keyword evidence="3" id="KW-1185">Reference proteome</keyword>